<dbReference type="AlphaFoldDB" id="A0A0F9YBG8"/>
<proteinExistence type="predicted"/>
<keyword evidence="1" id="KW-0472">Membrane</keyword>
<accession>A0A0F9YBG8</accession>
<dbReference type="Gene3D" id="3.15.10.40">
    <property type="entry name" value="Uncharacterised protein PF07273, DUF1439"/>
    <property type="match status" value="1"/>
</dbReference>
<keyword evidence="1" id="KW-0812">Transmembrane</keyword>
<organism evidence="2">
    <name type="scientific">marine sediment metagenome</name>
    <dbReference type="NCBI Taxonomy" id="412755"/>
    <lineage>
        <taxon>unclassified sequences</taxon>
        <taxon>metagenomes</taxon>
        <taxon>ecological metagenomes</taxon>
    </lineage>
</organism>
<sequence>MKIRYALCAGALCLAGLASALVVTDPAMTLEITHARLNAEMAKQMPRHEVMSGAKVTINEAMLSSAGHGRLNVTLLADVDLSGMVGSVSVTTSGTPDYKELQIFFSDPKIENLEYAFPGMNVSSSDDTGSGANAFVTYMLPSLTGSVLRRLQDRAVGTVPQDTWKQRALAAVLSDVGVFDAGLRVVLNPARLLPHALNSRNTNVVMGIIILCCLIINGIRSTTGSALGNSRTTRQRRS</sequence>
<gene>
    <name evidence="2" type="ORF">LCGC14_0112090</name>
</gene>
<evidence type="ECO:0000313" key="2">
    <source>
        <dbReference type="EMBL" id="KKO01854.1"/>
    </source>
</evidence>
<name>A0A0F9YBG8_9ZZZZ</name>
<evidence type="ECO:0000256" key="1">
    <source>
        <dbReference type="SAM" id="Phobius"/>
    </source>
</evidence>
<comment type="caution">
    <text evidence="2">The sequence shown here is derived from an EMBL/GenBank/DDBJ whole genome shotgun (WGS) entry which is preliminary data.</text>
</comment>
<reference evidence="2" key="1">
    <citation type="journal article" date="2015" name="Nature">
        <title>Complex archaea that bridge the gap between prokaryotes and eukaryotes.</title>
        <authorList>
            <person name="Spang A."/>
            <person name="Saw J.H."/>
            <person name="Jorgensen S.L."/>
            <person name="Zaremba-Niedzwiedzka K."/>
            <person name="Martijn J."/>
            <person name="Lind A.E."/>
            <person name="van Eijk R."/>
            <person name="Schleper C."/>
            <person name="Guy L."/>
            <person name="Ettema T.J."/>
        </authorList>
    </citation>
    <scope>NUCLEOTIDE SEQUENCE</scope>
</reference>
<feature type="transmembrane region" description="Helical" evidence="1">
    <location>
        <begin position="204"/>
        <end position="228"/>
    </location>
</feature>
<dbReference type="EMBL" id="LAZR01000033">
    <property type="protein sequence ID" value="KKO01854.1"/>
    <property type="molecule type" value="Genomic_DNA"/>
</dbReference>
<protein>
    <submittedName>
        <fullName evidence="2">Uncharacterized protein</fullName>
    </submittedName>
</protein>
<keyword evidence="1" id="KW-1133">Transmembrane helix</keyword>